<proteinExistence type="predicted"/>
<dbReference type="RefSeq" id="WP_006885917.1">
    <property type="nucleotide sequence ID" value="NZ_AOIU01000048.1"/>
</dbReference>
<organism evidence="1 2">
    <name type="scientific">Halosimplex carlsbadense 2-9-1</name>
    <dbReference type="NCBI Taxonomy" id="797114"/>
    <lineage>
        <taxon>Archaea</taxon>
        <taxon>Methanobacteriati</taxon>
        <taxon>Methanobacteriota</taxon>
        <taxon>Stenosarchaea group</taxon>
        <taxon>Halobacteria</taxon>
        <taxon>Halobacteriales</taxon>
        <taxon>Haloarculaceae</taxon>
        <taxon>Halosimplex</taxon>
    </lineage>
</organism>
<dbReference type="OrthoDB" id="230305at2157"/>
<sequence>MTVPFPELSAGRIRAGNVSVAPDGTAYVVPSGMHERLRGAVLSEDDQRAPDPKVDLALAGWASLQTDGMTDRVNVDAPDGFANATVVRRFARSHDAGSVVVAHHPSGEVSRWTDPAAVTLPEPSE</sequence>
<dbReference type="STRING" id="797114.C475_21264"/>
<accession>M0C9B7</accession>
<evidence type="ECO:0000313" key="1">
    <source>
        <dbReference type="EMBL" id="ELZ19871.1"/>
    </source>
</evidence>
<dbReference type="eggNOG" id="arCOG08897">
    <property type="taxonomic scope" value="Archaea"/>
</dbReference>
<gene>
    <name evidence="1" type="ORF">C475_21264</name>
</gene>
<reference evidence="1 2" key="1">
    <citation type="journal article" date="2014" name="PLoS Genet.">
        <title>Phylogenetically driven sequencing of extremely halophilic archaea reveals strategies for static and dynamic osmo-response.</title>
        <authorList>
            <person name="Becker E.A."/>
            <person name="Seitzer P.M."/>
            <person name="Tritt A."/>
            <person name="Larsen D."/>
            <person name="Krusor M."/>
            <person name="Yao A.I."/>
            <person name="Wu D."/>
            <person name="Madern D."/>
            <person name="Eisen J.A."/>
            <person name="Darling A.E."/>
            <person name="Facciotti M.T."/>
        </authorList>
    </citation>
    <scope>NUCLEOTIDE SEQUENCE [LARGE SCALE GENOMIC DNA]</scope>
    <source>
        <strain evidence="1 2">2-9-1</strain>
    </source>
</reference>
<dbReference type="EMBL" id="AOIU01000048">
    <property type="protein sequence ID" value="ELZ19871.1"/>
    <property type="molecule type" value="Genomic_DNA"/>
</dbReference>
<dbReference type="AlphaFoldDB" id="M0C9B7"/>
<keyword evidence="2" id="KW-1185">Reference proteome</keyword>
<evidence type="ECO:0000313" key="2">
    <source>
        <dbReference type="Proteomes" id="UP000011626"/>
    </source>
</evidence>
<dbReference type="Proteomes" id="UP000011626">
    <property type="component" value="Unassembled WGS sequence"/>
</dbReference>
<comment type="caution">
    <text evidence="1">The sequence shown here is derived from an EMBL/GenBank/DDBJ whole genome shotgun (WGS) entry which is preliminary data.</text>
</comment>
<protein>
    <submittedName>
        <fullName evidence="1">Uncharacterized protein</fullName>
    </submittedName>
</protein>
<name>M0C9B7_9EURY</name>